<dbReference type="Proteomes" id="UP001218188">
    <property type="component" value="Unassembled WGS sequence"/>
</dbReference>
<name>A0AAD6T5L0_9AGAR</name>
<dbReference type="EMBL" id="JARJCM010000035">
    <property type="protein sequence ID" value="KAJ7037737.1"/>
    <property type="molecule type" value="Genomic_DNA"/>
</dbReference>
<reference evidence="2" key="1">
    <citation type="submission" date="2023-03" db="EMBL/GenBank/DDBJ databases">
        <title>Massive genome expansion in bonnet fungi (Mycena s.s.) driven by repeated elements and novel gene families across ecological guilds.</title>
        <authorList>
            <consortium name="Lawrence Berkeley National Laboratory"/>
            <person name="Harder C.B."/>
            <person name="Miyauchi S."/>
            <person name="Viragh M."/>
            <person name="Kuo A."/>
            <person name="Thoen E."/>
            <person name="Andreopoulos B."/>
            <person name="Lu D."/>
            <person name="Skrede I."/>
            <person name="Drula E."/>
            <person name="Henrissat B."/>
            <person name="Morin E."/>
            <person name="Kohler A."/>
            <person name="Barry K."/>
            <person name="LaButti K."/>
            <person name="Morin E."/>
            <person name="Salamov A."/>
            <person name="Lipzen A."/>
            <person name="Mereny Z."/>
            <person name="Hegedus B."/>
            <person name="Baldrian P."/>
            <person name="Stursova M."/>
            <person name="Weitz H."/>
            <person name="Taylor A."/>
            <person name="Grigoriev I.V."/>
            <person name="Nagy L.G."/>
            <person name="Martin F."/>
            <person name="Kauserud H."/>
        </authorList>
    </citation>
    <scope>NUCLEOTIDE SEQUENCE</scope>
    <source>
        <strain evidence="2">CBHHK200</strain>
    </source>
</reference>
<feature type="region of interest" description="Disordered" evidence="1">
    <location>
        <begin position="1"/>
        <end position="32"/>
    </location>
</feature>
<organism evidence="2 3">
    <name type="scientific">Mycena alexandri</name>
    <dbReference type="NCBI Taxonomy" id="1745969"/>
    <lineage>
        <taxon>Eukaryota</taxon>
        <taxon>Fungi</taxon>
        <taxon>Dikarya</taxon>
        <taxon>Basidiomycota</taxon>
        <taxon>Agaricomycotina</taxon>
        <taxon>Agaricomycetes</taxon>
        <taxon>Agaricomycetidae</taxon>
        <taxon>Agaricales</taxon>
        <taxon>Marasmiineae</taxon>
        <taxon>Mycenaceae</taxon>
        <taxon>Mycena</taxon>
    </lineage>
</organism>
<evidence type="ECO:0000313" key="2">
    <source>
        <dbReference type="EMBL" id="KAJ7037737.1"/>
    </source>
</evidence>
<evidence type="ECO:0000313" key="3">
    <source>
        <dbReference type="Proteomes" id="UP001218188"/>
    </source>
</evidence>
<comment type="caution">
    <text evidence="2">The sequence shown here is derived from an EMBL/GenBank/DDBJ whole genome shotgun (WGS) entry which is preliminary data.</text>
</comment>
<proteinExistence type="predicted"/>
<gene>
    <name evidence="2" type="ORF">C8F04DRAFT_395656</name>
</gene>
<protein>
    <submittedName>
        <fullName evidence="2">Uncharacterized protein</fullName>
    </submittedName>
</protein>
<evidence type="ECO:0000256" key="1">
    <source>
        <dbReference type="SAM" id="MobiDB-lite"/>
    </source>
</evidence>
<keyword evidence="3" id="KW-1185">Reference proteome</keyword>
<sequence>MSESESIWIPPPGLLSTPHIRPPGERPESLPQPGCDPEKHWYHYGCMACEEIRGMKEVIAGCCTPEELLVEPWKSMGDKSRLFLHNLECEMWYYKAYSKTLEARLHRVRTERTFVTGRLQKAQAALSTLRQEVSALGTQILEDARVGGWGMDVDEQNPNRSVFSTLKKQLICLGVSLGGLVHRAAEESPMVDEEICNSSSTFSILA</sequence>
<dbReference type="AlphaFoldDB" id="A0AAD6T5L0"/>
<accession>A0AAD6T5L0</accession>